<dbReference type="Proteomes" id="UP000326354">
    <property type="component" value="Chromosome"/>
</dbReference>
<dbReference type="KEGG" id="uam:UABAM_03576"/>
<name>A0A5S9INL2_UABAM</name>
<gene>
    <name evidence="4" type="ORF">UABAM_03576</name>
</gene>
<keyword evidence="5" id="KW-1185">Reference proteome</keyword>
<evidence type="ECO:0000313" key="5">
    <source>
        <dbReference type="Proteomes" id="UP000326354"/>
    </source>
</evidence>
<evidence type="ECO:0000313" key="4">
    <source>
        <dbReference type="EMBL" id="BBM85213.1"/>
    </source>
</evidence>
<dbReference type="Gene3D" id="2.30.42.10">
    <property type="match status" value="1"/>
</dbReference>
<dbReference type="SUPFAM" id="SSF50156">
    <property type="entry name" value="PDZ domain-like"/>
    <property type="match status" value="2"/>
</dbReference>
<keyword evidence="2" id="KW-0378">Hydrolase</keyword>
<dbReference type="AlphaFoldDB" id="A0A5S9INL2"/>
<protein>
    <submittedName>
        <fullName evidence="4">Serine peptidase</fullName>
    </submittedName>
</protein>
<dbReference type="Gene3D" id="2.30.42.60">
    <property type="match status" value="1"/>
</dbReference>
<reference evidence="4 5" key="1">
    <citation type="submission" date="2019-08" db="EMBL/GenBank/DDBJ databases">
        <title>Complete genome sequence of Candidatus Uab amorphum.</title>
        <authorList>
            <person name="Shiratori T."/>
            <person name="Suzuki S."/>
            <person name="Kakizawa Y."/>
            <person name="Ishida K."/>
        </authorList>
    </citation>
    <scope>NUCLEOTIDE SEQUENCE [LARGE SCALE GENOMIC DNA]</scope>
    <source>
        <strain evidence="4 5">SRT547</strain>
    </source>
</reference>
<organism evidence="4 5">
    <name type="scientific">Uabimicrobium amorphum</name>
    <dbReference type="NCBI Taxonomy" id="2596890"/>
    <lineage>
        <taxon>Bacteria</taxon>
        <taxon>Pseudomonadati</taxon>
        <taxon>Planctomycetota</taxon>
        <taxon>Candidatus Uabimicrobiia</taxon>
        <taxon>Candidatus Uabimicrobiales</taxon>
        <taxon>Candidatus Uabimicrobiaceae</taxon>
        <taxon>Candidatus Uabimicrobium</taxon>
    </lineage>
</organism>
<dbReference type="PROSITE" id="PS50106">
    <property type="entry name" value="PDZ"/>
    <property type="match status" value="1"/>
</dbReference>
<evidence type="ECO:0000259" key="3">
    <source>
        <dbReference type="PROSITE" id="PS50106"/>
    </source>
</evidence>
<dbReference type="PANTHER" id="PTHR43343:SF3">
    <property type="entry name" value="PROTEASE DO-LIKE 8, CHLOROPLASTIC"/>
    <property type="match status" value="1"/>
</dbReference>
<dbReference type="InterPro" id="IPR036034">
    <property type="entry name" value="PDZ_sf"/>
</dbReference>
<dbReference type="GO" id="GO:0006508">
    <property type="term" value="P:proteolysis"/>
    <property type="evidence" value="ECO:0007669"/>
    <property type="project" value="UniProtKB-KW"/>
</dbReference>
<dbReference type="EMBL" id="AP019860">
    <property type="protein sequence ID" value="BBM85213.1"/>
    <property type="molecule type" value="Genomic_DNA"/>
</dbReference>
<keyword evidence="1" id="KW-0645">Protease</keyword>
<feature type="domain" description="PDZ" evidence="3">
    <location>
        <begin position="63"/>
        <end position="121"/>
    </location>
</feature>
<dbReference type="InterPro" id="IPR001478">
    <property type="entry name" value="PDZ"/>
</dbReference>
<dbReference type="Pfam" id="PF13180">
    <property type="entry name" value="PDZ_2"/>
    <property type="match status" value="2"/>
</dbReference>
<sequence>MYRMYVLFIFLFGVVFCQEDASLDKVKEELRREMITEIDKKLKDVREELINQVDRRLAGLRQEGYLGASLKEISEGLRTLLDLEPNEGVLVTEVEMDGPAAKAGIEKMDIILSIAGNKVSSPAQLQKLIRSMKPGFTVRFSILSKREKKDVDVKLGGKLYGEKRANPLRKMFSGNSDLEKLMEKQMEQMFGHLPKEQREMMKQMQNKLRKQLENLQKDPESMRELGKNLQDMLKDLVPNENNDETEEDDSDEDAEIDNLLDDLMENDTAVELGMLLIPIPEPLKQREGYEKDYGALVSQVDGLASKKGVQKWDILMEINGQKVTSSNYGNKIISQLKSGSKLKLKLFRKGQEKDLVIDLK</sequence>
<proteinExistence type="predicted"/>
<evidence type="ECO:0000256" key="2">
    <source>
        <dbReference type="ARBA" id="ARBA00022801"/>
    </source>
</evidence>
<dbReference type="InterPro" id="IPR051201">
    <property type="entry name" value="Chloro_Bact_Ser_Proteases"/>
</dbReference>
<dbReference type="RefSeq" id="WP_151969327.1">
    <property type="nucleotide sequence ID" value="NZ_AP019860.1"/>
</dbReference>
<dbReference type="SMART" id="SM00228">
    <property type="entry name" value="PDZ"/>
    <property type="match status" value="2"/>
</dbReference>
<dbReference type="PANTHER" id="PTHR43343">
    <property type="entry name" value="PEPTIDASE S12"/>
    <property type="match status" value="1"/>
</dbReference>
<dbReference type="OrthoDB" id="268129at2"/>
<evidence type="ECO:0000256" key="1">
    <source>
        <dbReference type="ARBA" id="ARBA00022670"/>
    </source>
</evidence>
<accession>A0A5S9INL2</accession>
<dbReference type="GO" id="GO:0008233">
    <property type="term" value="F:peptidase activity"/>
    <property type="evidence" value="ECO:0007669"/>
    <property type="project" value="UniProtKB-KW"/>
</dbReference>